<evidence type="ECO:0000313" key="5">
    <source>
        <dbReference type="Ensembl" id="ENSVKKP00000020057.1"/>
    </source>
</evidence>
<evidence type="ECO:0000256" key="2">
    <source>
        <dbReference type="ARBA" id="ARBA00022771"/>
    </source>
</evidence>
<sequence length="59" mass="6593">MKKAGFLFLEDNIVCPICLEVFREPVTTACGHNFCMDSEGFPFLSLHVPYSNKLAKSVP</sequence>
<dbReference type="SUPFAM" id="SSF57850">
    <property type="entry name" value="RING/U-box"/>
    <property type="match status" value="1"/>
</dbReference>
<keyword evidence="6" id="KW-1185">Reference proteome</keyword>
<protein>
    <recommendedName>
        <fullName evidence="4">Zinc finger RING-type eukaryotic domain-containing protein</fullName>
    </recommendedName>
</protein>
<dbReference type="InterPro" id="IPR013083">
    <property type="entry name" value="Znf_RING/FYVE/PHD"/>
</dbReference>
<keyword evidence="1" id="KW-0479">Metal-binding</keyword>
<dbReference type="Pfam" id="PF13445">
    <property type="entry name" value="zf-RING_UBOX"/>
    <property type="match status" value="1"/>
</dbReference>
<evidence type="ECO:0000256" key="3">
    <source>
        <dbReference type="ARBA" id="ARBA00022833"/>
    </source>
</evidence>
<keyword evidence="2" id="KW-0863">Zinc-finger</keyword>
<feature type="domain" description="Zinc finger RING-type eukaryotic" evidence="4">
    <location>
        <begin position="15"/>
        <end position="37"/>
    </location>
</feature>
<proteinExistence type="predicted"/>
<evidence type="ECO:0000313" key="6">
    <source>
        <dbReference type="Proteomes" id="UP000694545"/>
    </source>
</evidence>
<name>A0A8D2LDM1_VARKO</name>
<dbReference type="Gene3D" id="3.30.40.10">
    <property type="entry name" value="Zinc/RING finger domain, C3HC4 (zinc finger)"/>
    <property type="match status" value="1"/>
</dbReference>
<organism evidence="5 6">
    <name type="scientific">Varanus komodoensis</name>
    <name type="common">Komodo dragon</name>
    <dbReference type="NCBI Taxonomy" id="61221"/>
    <lineage>
        <taxon>Eukaryota</taxon>
        <taxon>Metazoa</taxon>
        <taxon>Chordata</taxon>
        <taxon>Craniata</taxon>
        <taxon>Vertebrata</taxon>
        <taxon>Euteleostomi</taxon>
        <taxon>Lepidosauria</taxon>
        <taxon>Squamata</taxon>
        <taxon>Bifurcata</taxon>
        <taxon>Unidentata</taxon>
        <taxon>Episquamata</taxon>
        <taxon>Toxicofera</taxon>
        <taxon>Anguimorpha</taxon>
        <taxon>Paleoanguimorpha</taxon>
        <taxon>Varanoidea</taxon>
        <taxon>Varanidae</taxon>
        <taxon>Varanus</taxon>
    </lineage>
</organism>
<dbReference type="Proteomes" id="UP000694545">
    <property type="component" value="Unplaced"/>
</dbReference>
<dbReference type="Ensembl" id="ENSVKKT00000020553.1">
    <property type="protein sequence ID" value="ENSVKKP00000020057.1"/>
    <property type="gene ID" value="ENSVKKG00000013565.1"/>
</dbReference>
<dbReference type="InterPro" id="IPR027370">
    <property type="entry name" value="Znf-RING_euk"/>
</dbReference>
<accession>A0A8D2LDM1</accession>
<evidence type="ECO:0000259" key="4">
    <source>
        <dbReference type="Pfam" id="PF13445"/>
    </source>
</evidence>
<reference evidence="5" key="2">
    <citation type="submission" date="2025-09" db="UniProtKB">
        <authorList>
            <consortium name="Ensembl"/>
        </authorList>
    </citation>
    <scope>IDENTIFICATION</scope>
</reference>
<dbReference type="AlphaFoldDB" id="A0A8D2LDM1"/>
<dbReference type="GO" id="GO:0008270">
    <property type="term" value="F:zinc ion binding"/>
    <property type="evidence" value="ECO:0007669"/>
    <property type="project" value="UniProtKB-KW"/>
</dbReference>
<reference evidence="5" key="1">
    <citation type="submission" date="2025-08" db="UniProtKB">
        <authorList>
            <consortium name="Ensembl"/>
        </authorList>
    </citation>
    <scope>IDENTIFICATION</scope>
</reference>
<evidence type="ECO:0000256" key="1">
    <source>
        <dbReference type="ARBA" id="ARBA00022723"/>
    </source>
</evidence>
<keyword evidence="3" id="KW-0862">Zinc</keyword>